<keyword evidence="2" id="KW-0274">FAD</keyword>
<dbReference type="Pfam" id="PF03450">
    <property type="entry name" value="CO_deh_flav_C"/>
    <property type="match status" value="1"/>
</dbReference>
<evidence type="ECO:0000256" key="2">
    <source>
        <dbReference type="ARBA" id="ARBA00022827"/>
    </source>
</evidence>
<keyword evidence="6" id="KW-1185">Reference proteome</keyword>
<reference evidence="5 6" key="1">
    <citation type="submission" date="2019-10" db="EMBL/GenBank/DDBJ databases">
        <title>Isolation, Identification of Microvirga thermotolerans HR1, a novel thermophilic bacterium and Comparative Genomics of the genus Microvirga.</title>
        <authorList>
            <person name="Li J."/>
            <person name="Zhang W."/>
            <person name="Lin M."/>
            <person name="Wang J."/>
        </authorList>
    </citation>
    <scope>NUCLEOTIDE SEQUENCE [LARGE SCALE GENOMIC DNA]</scope>
    <source>
        <strain evidence="5 6">HR1</strain>
    </source>
</reference>
<dbReference type="Pfam" id="PF00941">
    <property type="entry name" value="FAD_binding_5"/>
    <property type="match status" value="1"/>
</dbReference>
<feature type="domain" description="FAD-binding PCMH-type" evidence="4">
    <location>
        <begin position="1"/>
        <end position="167"/>
    </location>
</feature>
<dbReference type="PROSITE" id="PS51387">
    <property type="entry name" value="FAD_PCMH"/>
    <property type="match status" value="1"/>
</dbReference>
<dbReference type="PANTHER" id="PTHR42659">
    <property type="entry name" value="XANTHINE DEHYDROGENASE SUBUNIT C-RELATED"/>
    <property type="match status" value="1"/>
</dbReference>
<dbReference type="KEGG" id="mico:GDR74_16680"/>
<dbReference type="Gene3D" id="3.30.390.50">
    <property type="entry name" value="CO dehydrogenase flavoprotein, C-terminal domain"/>
    <property type="match status" value="1"/>
</dbReference>
<evidence type="ECO:0000313" key="6">
    <source>
        <dbReference type="Proteomes" id="UP000325614"/>
    </source>
</evidence>
<dbReference type="InterPro" id="IPR005107">
    <property type="entry name" value="CO_DH_flav_C"/>
</dbReference>
<dbReference type="InterPro" id="IPR002346">
    <property type="entry name" value="Mopterin_DH_FAD-bd"/>
</dbReference>
<dbReference type="InterPro" id="IPR036318">
    <property type="entry name" value="FAD-bd_PCMH-like_sf"/>
</dbReference>
<dbReference type="EMBL" id="CP045423">
    <property type="protein sequence ID" value="QFU17715.1"/>
    <property type="molecule type" value="Genomic_DNA"/>
</dbReference>
<evidence type="ECO:0000313" key="5">
    <source>
        <dbReference type="EMBL" id="QFU17715.1"/>
    </source>
</evidence>
<dbReference type="InterPro" id="IPR016169">
    <property type="entry name" value="FAD-bd_PCMH_sub2"/>
</dbReference>
<gene>
    <name evidence="5" type="ORF">GDR74_16680</name>
</gene>
<dbReference type="SUPFAM" id="SSF55447">
    <property type="entry name" value="CO dehydrogenase flavoprotein C-terminal domain-like"/>
    <property type="match status" value="1"/>
</dbReference>
<dbReference type="Gene3D" id="3.30.43.10">
    <property type="entry name" value="Uridine Diphospho-n-acetylenolpyruvylglucosamine Reductase, domain 2"/>
    <property type="match status" value="1"/>
</dbReference>
<dbReference type="InterPro" id="IPR016167">
    <property type="entry name" value="FAD-bd_PCMH_sub1"/>
</dbReference>
<accession>A0A5P9K261</accession>
<sequence length="277" mass="28862">MYLRPRSLDEAVDALAIHGGRILAGGTDFYPALGDRPIAGNVIDISALDELAGISVGPNEVRIGARATWSSIASAPLPRAFDALKAAAREVGSLQIQNLGTIAGNLCNASPAADGIPPLLALDAEVELQSRSGHRRIPLAEFVTGYRKTVISPDEILTAVVVPRSIEGASAFLKLGARRYLVISIAMVAAIVETDSQGCVSQARIAVGACSAVAQRLRSLEEDLVGAPGRPGIGSSASLDHLASLSPIDDLRATADYRRNAALALVRRALEACVLET</sequence>
<dbReference type="Proteomes" id="UP000325614">
    <property type="component" value="Chromosome"/>
</dbReference>
<dbReference type="InterPro" id="IPR016166">
    <property type="entry name" value="FAD-bd_PCMH"/>
</dbReference>
<evidence type="ECO:0000256" key="3">
    <source>
        <dbReference type="ARBA" id="ARBA00023002"/>
    </source>
</evidence>
<dbReference type="AlphaFoldDB" id="A0A5P9K261"/>
<dbReference type="GO" id="GO:0016491">
    <property type="term" value="F:oxidoreductase activity"/>
    <property type="evidence" value="ECO:0007669"/>
    <property type="project" value="UniProtKB-KW"/>
</dbReference>
<dbReference type="SMART" id="SM01092">
    <property type="entry name" value="CO_deh_flav_C"/>
    <property type="match status" value="1"/>
</dbReference>
<dbReference type="InterPro" id="IPR036683">
    <property type="entry name" value="CO_DH_flav_C_dom_sf"/>
</dbReference>
<organism evidence="5 6">
    <name type="scientific">Microvirga thermotolerans</name>
    <dbReference type="NCBI Taxonomy" id="2651334"/>
    <lineage>
        <taxon>Bacteria</taxon>
        <taxon>Pseudomonadati</taxon>
        <taxon>Pseudomonadota</taxon>
        <taxon>Alphaproteobacteria</taxon>
        <taxon>Hyphomicrobiales</taxon>
        <taxon>Methylobacteriaceae</taxon>
        <taxon>Microvirga</taxon>
    </lineage>
</organism>
<protein>
    <submittedName>
        <fullName evidence="5">Xanthine dehydrogenase family protein subunit M</fullName>
    </submittedName>
</protein>
<dbReference type="InterPro" id="IPR051312">
    <property type="entry name" value="Diverse_Substr_Oxidored"/>
</dbReference>
<evidence type="ECO:0000259" key="4">
    <source>
        <dbReference type="PROSITE" id="PS51387"/>
    </source>
</evidence>
<name>A0A5P9K261_9HYPH</name>
<dbReference type="Gene3D" id="3.30.465.10">
    <property type="match status" value="1"/>
</dbReference>
<dbReference type="RefSeq" id="WP_152587347.1">
    <property type="nucleotide sequence ID" value="NZ_CP045423.1"/>
</dbReference>
<keyword evidence="1" id="KW-0285">Flavoprotein</keyword>
<dbReference type="GO" id="GO:0071949">
    <property type="term" value="F:FAD binding"/>
    <property type="evidence" value="ECO:0007669"/>
    <property type="project" value="InterPro"/>
</dbReference>
<dbReference type="SUPFAM" id="SSF56176">
    <property type="entry name" value="FAD-binding/transporter-associated domain-like"/>
    <property type="match status" value="1"/>
</dbReference>
<dbReference type="PANTHER" id="PTHR42659:SF2">
    <property type="entry name" value="XANTHINE DEHYDROGENASE SUBUNIT C-RELATED"/>
    <property type="match status" value="1"/>
</dbReference>
<proteinExistence type="predicted"/>
<keyword evidence="3" id="KW-0560">Oxidoreductase</keyword>
<evidence type="ECO:0000256" key="1">
    <source>
        <dbReference type="ARBA" id="ARBA00022630"/>
    </source>
</evidence>